<dbReference type="EMBL" id="NBII01000001">
    <property type="protein sequence ID" value="PAV23058.1"/>
    <property type="molecule type" value="Genomic_DNA"/>
</dbReference>
<evidence type="ECO:0000313" key="3">
    <source>
        <dbReference type="EMBL" id="PAV23058.1"/>
    </source>
</evidence>
<evidence type="ECO:0000259" key="2">
    <source>
        <dbReference type="PROSITE" id="PS00463"/>
    </source>
</evidence>
<protein>
    <recommendedName>
        <fullName evidence="2">Zn(2)-C6 fungal-type domain-containing protein</fullName>
    </recommendedName>
</protein>
<comment type="caution">
    <text evidence="3">The sequence shown here is derived from an EMBL/GenBank/DDBJ whole genome shotgun (WGS) entry which is preliminary data.</text>
</comment>
<dbReference type="AlphaFoldDB" id="A0A286UU07"/>
<evidence type="ECO:0000313" key="4">
    <source>
        <dbReference type="Proteomes" id="UP000217199"/>
    </source>
</evidence>
<dbReference type="PROSITE" id="PS00463">
    <property type="entry name" value="ZN2_CY6_FUNGAL_1"/>
    <property type="match status" value="1"/>
</dbReference>
<keyword evidence="4" id="KW-1185">Reference proteome</keyword>
<feature type="region of interest" description="Disordered" evidence="1">
    <location>
        <begin position="1"/>
        <end position="28"/>
    </location>
</feature>
<feature type="domain" description="Zn(2)-C6 fungal-type" evidence="2">
    <location>
        <begin position="32"/>
        <end position="62"/>
    </location>
</feature>
<evidence type="ECO:0000256" key="1">
    <source>
        <dbReference type="SAM" id="MobiDB-lite"/>
    </source>
</evidence>
<name>A0A286UU07_9AGAM</name>
<dbReference type="GO" id="GO:0000981">
    <property type="term" value="F:DNA-binding transcription factor activity, RNA polymerase II-specific"/>
    <property type="evidence" value="ECO:0007669"/>
    <property type="project" value="InterPro"/>
</dbReference>
<dbReference type="Proteomes" id="UP000217199">
    <property type="component" value="Unassembled WGS sequence"/>
</dbReference>
<dbReference type="GO" id="GO:0008270">
    <property type="term" value="F:zinc ion binding"/>
    <property type="evidence" value="ECO:0007669"/>
    <property type="project" value="InterPro"/>
</dbReference>
<reference evidence="3 4" key="1">
    <citation type="journal article" date="2017" name="Mol. Ecol.">
        <title>Comparative and population genomic landscape of Phellinus noxius: A hypervariable fungus causing root rot in trees.</title>
        <authorList>
            <person name="Chung C.L."/>
            <person name="Lee T.J."/>
            <person name="Akiba M."/>
            <person name="Lee H.H."/>
            <person name="Kuo T.H."/>
            <person name="Liu D."/>
            <person name="Ke H.M."/>
            <person name="Yokoi T."/>
            <person name="Roa M.B."/>
            <person name="Lu M.J."/>
            <person name="Chang Y.Y."/>
            <person name="Ann P.J."/>
            <person name="Tsai J.N."/>
            <person name="Chen C.Y."/>
            <person name="Tzean S.S."/>
            <person name="Ota Y."/>
            <person name="Hattori T."/>
            <person name="Sahashi N."/>
            <person name="Liou R.F."/>
            <person name="Kikuchi T."/>
            <person name="Tsai I.J."/>
        </authorList>
    </citation>
    <scope>NUCLEOTIDE SEQUENCE [LARGE SCALE GENOMIC DNA]</scope>
    <source>
        <strain evidence="3 4">FFPRI411160</strain>
    </source>
</reference>
<gene>
    <name evidence="3" type="ORF">PNOK_0012500</name>
</gene>
<organism evidence="3 4">
    <name type="scientific">Pyrrhoderma noxium</name>
    <dbReference type="NCBI Taxonomy" id="2282107"/>
    <lineage>
        <taxon>Eukaryota</taxon>
        <taxon>Fungi</taxon>
        <taxon>Dikarya</taxon>
        <taxon>Basidiomycota</taxon>
        <taxon>Agaricomycotina</taxon>
        <taxon>Agaricomycetes</taxon>
        <taxon>Hymenochaetales</taxon>
        <taxon>Hymenochaetaceae</taxon>
        <taxon>Pyrrhoderma</taxon>
    </lineage>
</organism>
<accession>A0A286UU07</accession>
<dbReference type="InterPro" id="IPR001138">
    <property type="entry name" value="Zn2Cys6_DnaBD"/>
</dbReference>
<dbReference type="InParanoid" id="A0A286UU07"/>
<sequence>MNSYYNFQEMPFKNTTPDDLKSSGGKPRRKVACRTCRSSRSGCLRSNHMETCVRCRERHIRCITDAP</sequence>
<proteinExistence type="predicted"/>